<feature type="compositionally biased region" description="Low complexity" evidence="1">
    <location>
        <begin position="312"/>
        <end position="325"/>
    </location>
</feature>
<feature type="region of interest" description="Disordered" evidence="1">
    <location>
        <begin position="268"/>
        <end position="325"/>
    </location>
</feature>
<feature type="compositionally biased region" description="Basic and acidic residues" evidence="1">
    <location>
        <begin position="478"/>
        <end position="489"/>
    </location>
</feature>
<feature type="compositionally biased region" description="Acidic residues" evidence="1">
    <location>
        <begin position="464"/>
        <end position="477"/>
    </location>
</feature>
<feature type="compositionally biased region" description="Basic residues" evidence="1">
    <location>
        <begin position="575"/>
        <end position="593"/>
    </location>
</feature>
<feature type="compositionally biased region" description="Basic residues" evidence="1">
    <location>
        <begin position="607"/>
        <end position="616"/>
    </location>
</feature>
<dbReference type="AlphaFoldDB" id="A0A9W8CHY9"/>
<feature type="region of interest" description="Disordered" evidence="1">
    <location>
        <begin position="1"/>
        <end position="26"/>
    </location>
</feature>
<organism evidence="2 3">
    <name type="scientific">Coemansia asiatica</name>
    <dbReference type="NCBI Taxonomy" id="1052880"/>
    <lineage>
        <taxon>Eukaryota</taxon>
        <taxon>Fungi</taxon>
        <taxon>Fungi incertae sedis</taxon>
        <taxon>Zoopagomycota</taxon>
        <taxon>Kickxellomycotina</taxon>
        <taxon>Kickxellomycetes</taxon>
        <taxon>Kickxellales</taxon>
        <taxon>Kickxellaceae</taxon>
        <taxon>Coemansia</taxon>
    </lineage>
</organism>
<evidence type="ECO:0000256" key="1">
    <source>
        <dbReference type="SAM" id="MobiDB-lite"/>
    </source>
</evidence>
<reference evidence="2" key="1">
    <citation type="submission" date="2022-07" db="EMBL/GenBank/DDBJ databases">
        <title>Phylogenomic reconstructions and comparative analyses of Kickxellomycotina fungi.</title>
        <authorList>
            <person name="Reynolds N.K."/>
            <person name="Stajich J.E."/>
            <person name="Barry K."/>
            <person name="Grigoriev I.V."/>
            <person name="Crous P."/>
            <person name="Smith M.E."/>
        </authorList>
    </citation>
    <scope>NUCLEOTIDE SEQUENCE</scope>
    <source>
        <strain evidence="2">NBRC 105413</strain>
    </source>
</reference>
<feature type="region of interest" description="Disordered" evidence="1">
    <location>
        <begin position="339"/>
        <end position="360"/>
    </location>
</feature>
<feature type="compositionally biased region" description="Low complexity" evidence="1">
    <location>
        <begin position="268"/>
        <end position="278"/>
    </location>
</feature>
<feature type="region of interest" description="Disordered" evidence="1">
    <location>
        <begin position="151"/>
        <end position="185"/>
    </location>
</feature>
<feature type="compositionally biased region" description="Low complexity" evidence="1">
    <location>
        <begin position="176"/>
        <end position="185"/>
    </location>
</feature>
<evidence type="ECO:0000313" key="2">
    <source>
        <dbReference type="EMBL" id="KAJ1642520.1"/>
    </source>
</evidence>
<feature type="region of interest" description="Disordered" evidence="1">
    <location>
        <begin position="408"/>
        <end position="626"/>
    </location>
</feature>
<feature type="compositionally biased region" description="Low complexity" evidence="1">
    <location>
        <begin position="153"/>
        <end position="162"/>
    </location>
</feature>
<dbReference type="EMBL" id="JANBOH010000385">
    <property type="protein sequence ID" value="KAJ1642520.1"/>
    <property type="molecule type" value="Genomic_DNA"/>
</dbReference>
<sequence length="681" mass="74210">MPGHNTGIASLGKRSRIQRATTVDSSRRRERVSQVLIANSDSSDSVECIPILSSSRATRADKDHSVKRPALASAPAPAPIVLDEDDEDFVQVQNRRKSQRVSYSAMFCRSGSNKDISSNSNYKRCKSNTSDCHTDDSEEDIQVVLPNTRKLLSSTSASAPSSRMRQSRKPKDMFMPSSPQLLHPSSPTIRRYNSQTSQPIVLSESTQDAAFSNTKEAVSSTVDNTLEGCTLVCSSFSRSNTARSLDRRSNNQALLALDLIKDMELSSAPTSTAPANSNIVPETPRMSPLHTPRRLSPPPDSPKLVPLPPLPQQNQQKQQKPHQLSGIPADIQRYLQTDLPSDPISEFGSPANSPSASRVSEFPNALDRGMRLCENENIDCHEDQQDSMDNGSSSLAEQPSITQWYHEGLSKYKEKEKEDDDEEDFADFTQSRSLGLDDPSQLSGDPDDYSSHMDNSGNSQSILIDDDDDDDDDDEEVSRENGVENKDGVDDGYSSPLEGFWDLRNSGDWSTQDREMYVNQFAPSKRQVALRKRAQEKRDAMHSSLNNASSDSGGPGPQDIPIGPEATLSETATRAGRRSKGPKRVSTRKRAPRSGRSGGPKSTRGGRFAKGRKKSGIKPMSSSRARTAAATATAVAAQSSASTRRIASSTAAAAYNHYANEPVLDIAASLNWEGGGIARFG</sequence>
<gene>
    <name evidence="2" type="ORF">LPJ64_005639</name>
</gene>
<feature type="compositionally biased region" description="Pro residues" evidence="1">
    <location>
        <begin position="295"/>
        <end position="311"/>
    </location>
</feature>
<feature type="compositionally biased region" description="Low complexity" evidence="1">
    <location>
        <begin position="549"/>
        <end position="564"/>
    </location>
</feature>
<feature type="compositionally biased region" description="Polar residues" evidence="1">
    <location>
        <begin position="452"/>
        <end position="462"/>
    </location>
</feature>
<protein>
    <submittedName>
        <fullName evidence="2">Uncharacterized protein</fullName>
    </submittedName>
</protein>
<name>A0A9W8CHY9_9FUNG</name>
<proteinExistence type="predicted"/>
<dbReference type="Proteomes" id="UP001145021">
    <property type="component" value="Unassembled WGS sequence"/>
</dbReference>
<evidence type="ECO:0000313" key="3">
    <source>
        <dbReference type="Proteomes" id="UP001145021"/>
    </source>
</evidence>
<comment type="caution">
    <text evidence="2">The sequence shown here is derived from an EMBL/GenBank/DDBJ whole genome shotgun (WGS) entry which is preliminary data.</text>
</comment>
<accession>A0A9W8CHY9</accession>
<feature type="compositionally biased region" description="Acidic residues" evidence="1">
    <location>
        <begin position="417"/>
        <end position="426"/>
    </location>
</feature>
<keyword evidence="3" id="KW-1185">Reference proteome</keyword>